<keyword evidence="2" id="KW-0378">Hydrolase</keyword>
<protein>
    <submittedName>
        <fullName evidence="2">SGNH/GDSL hydrolase family protein</fullName>
    </submittedName>
</protein>
<dbReference type="EMBL" id="CP023692">
    <property type="protein sequence ID" value="QEV43840.1"/>
    <property type="molecule type" value="Genomic_DNA"/>
</dbReference>
<dbReference type="CDD" id="cd00229">
    <property type="entry name" value="SGNH_hydrolase"/>
    <property type="match status" value="1"/>
</dbReference>
<proteinExistence type="predicted"/>
<dbReference type="Gene3D" id="3.40.50.1110">
    <property type="entry name" value="SGNH hydrolase"/>
    <property type="match status" value="1"/>
</dbReference>
<name>A0A5J6IYZ6_STRVI</name>
<sequence>MTSTTDANPDPAERTLRFQQPEKVLRHLGPAPDDAVLAPLFGLDAADYRTRLSRLEARNREAAAALAALPGAAARLAALPFRPGEHVVAVGESTTADRLSWFEILRHLLPPTVGCTNLAVSGSTTTQALANLPLLTAQRPDWVLCMLGANDVQRLDGVPLVAAAETRRALQALRDLTVSRTGARWIWLTPTGVDVERVARYQHFRRAGLGWAGTDLDALAEFLLAEPEVTVDTRTAGHGHVEEDGLHLTPAGQRRVVSAVLDALAPPPAPARPSEN</sequence>
<evidence type="ECO:0000313" key="3">
    <source>
        <dbReference type="Proteomes" id="UP000325563"/>
    </source>
</evidence>
<dbReference type="GO" id="GO:0016787">
    <property type="term" value="F:hydrolase activity"/>
    <property type="evidence" value="ECO:0007669"/>
    <property type="project" value="UniProtKB-KW"/>
</dbReference>
<accession>A0A5J6IYZ6</accession>
<reference evidence="2 3" key="1">
    <citation type="submission" date="2017-09" db="EMBL/GenBank/DDBJ databases">
        <authorList>
            <person name="Lee N."/>
            <person name="Cho B.-K."/>
        </authorList>
    </citation>
    <scope>NUCLEOTIDE SEQUENCE [LARGE SCALE GENOMIC DNA]</scope>
    <source>
        <strain evidence="2 3">ATCC 27476</strain>
    </source>
</reference>
<dbReference type="KEGG" id="svn:CP980_00995"/>
<organism evidence="2 3">
    <name type="scientific">Streptomyces vinaceus</name>
    <dbReference type="NCBI Taxonomy" id="1960"/>
    <lineage>
        <taxon>Bacteria</taxon>
        <taxon>Bacillati</taxon>
        <taxon>Actinomycetota</taxon>
        <taxon>Actinomycetes</taxon>
        <taxon>Kitasatosporales</taxon>
        <taxon>Streptomycetaceae</taxon>
        <taxon>Streptomyces</taxon>
    </lineage>
</organism>
<dbReference type="Proteomes" id="UP000325563">
    <property type="component" value="Chromosome"/>
</dbReference>
<feature type="domain" description="SGNH hydrolase-type esterase" evidence="1">
    <location>
        <begin position="91"/>
        <end position="255"/>
    </location>
</feature>
<dbReference type="AlphaFoldDB" id="A0A5J6IYZ6"/>
<dbReference type="InterPro" id="IPR036514">
    <property type="entry name" value="SGNH_hydro_sf"/>
</dbReference>
<dbReference type="GeneID" id="95609155"/>
<gene>
    <name evidence="2" type="ORF">CP980_00995</name>
</gene>
<dbReference type="InterPro" id="IPR013830">
    <property type="entry name" value="SGNH_hydro"/>
</dbReference>
<keyword evidence="3" id="KW-1185">Reference proteome</keyword>
<dbReference type="RefSeq" id="WP_150492296.1">
    <property type="nucleotide sequence ID" value="NZ_BNBW01000012.1"/>
</dbReference>
<dbReference type="SUPFAM" id="SSF52266">
    <property type="entry name" value="SGNH hydrolase"/>
    <property type="match status" value="1"/>
</dbReference>
<evidence type="ECO:0000259" key="1">
    <source>
        <dbReference type="Pfam" id="PF13472"/>
    </source>
</evidence>
<dbReference type="Pfam" id="PF13472">
    <property type="entry name" value="Lipase_GDSL_2"/>
    <property type="match status" value="1"/>
</dbReference>
<evidence type="ECO:0000313" key="2">
    <source>
        <dbReference type="EMBL" id="QEV43840.1"/>
    </source>
</evidence>